<sequence length="305" mass="32684">MTGTPMATAAETAATASVACAVPSDRDLNVTRTVYQVGAGLGVSPRVMLAGFETGWVESHMNNLNCGDSDSLGVFQQRPSQGWGTVAEVLDVSHAATRFFQAAMNVERTHPAYRAGDVAADVQRPRADLRGRYNDSEAKATSMLNEVAAPVPPKYATVTRYGFSNGAGVILAKDERDGSWATLNPDGRATQWVFDGDRIGAILDGNFLLKNGLYDSWHLMADGHDVKQIALNNGRIAFSNGAGIIFAKDQLDGDWHVLNPDGRATQWSLEGNRIGAILDGNFAMKENLDEPWIGMATGGDVKQIA</sequence>
<keyword evidence="2" id="KW-1185">Reference proteome</keyword>
<proteinExistence type="predicted"/>
<evidence type="ECO:0000313" key="2">
    <source>
        <dbReference type="Proteomes" id="UP000215199"/>
    </source>
</evidence>
<protein>
    <submittedName>
        <fullName evidence="1">Uncharacterized protein</fullName>
    </submittedName>
</protein>
<dbReference type="AlphaFoldDB" id="A0A229T846"/>
<accession>A0A229T846</accession>
<dbReference type="Proteomes" id="UP000215199">
    <property type="component" value="Unassembled WGS sequence"/>
</dbReference>
<name>A0A229T846_9PSEU</name>
<dbReference type="EMBL" id="NMUL01000015">
    <property type="protein sequence ID" value="OXM67084.1"/>
    <property type="molecule type" value="Genomic_DNA"/>
</dbReference>
<gene>
    <name evidence="1" type="ORF">CF165_18055</name>
</gene>
<reference evidence="2" key="1">
    <citation type="submission" date="2017-07" db="EMBL/GenBank/DDBJ databases">
        <title>Comparative genome mining reveals phylogenetic distribution patterns of secondary metabolites in Amycolatopsis.</title>
        <authorList>
            <person name="Adamek M."/>
            <person name="Alanjary M."/>
            <person name="Sales-Ortells H."/>
            <person name="Goodfellow M."/>
            <person name="Bull A.T."/>
            <person name="Kalinowski J."/>
            <person name="Ziemert N."/>
        </authorList>
    </citation>
    <scope>NUCLEOTIDE SEQUENCE [LARGE SCALE GENOMIC DNA]</scope>
    <source>
        <strain evidence="2">H5</strain>
    </source>
</reference>
<feature type="non-terminal residue" evidence="1">
    <location>
        <position position="305"/>
    </location>
</feature>
<evidence type="ECO:0000313" key="1">
    <source>
        <dbReference type="EMBL" id="OXM67084.1"/>
    </source>
</evidence>
<organism evidence="1 2">
    <name type="scientific">Amycolatopsis vastitatis</name>
    <dbReference type="NCBI Taxonomy" id="1905142"/>
    <lineage>
        <taxon>Bacteria</taxon>
        <taxon>Bacillati</taxon>
        <taxon>Actinomycetota</taxon>
        <taxon>Actinomycetes</taxon>
        <taxon>Pseudonocardiales</taxon>
        <taxon>Pseudonocardiaceae</taxon>
        <taxon>Amycolatopsis</taxon>
    </lineage>
</organism>
<comment type="caution">
    <text evidence="1">The sequence shown here is derived from an EMBL/GenBank/DDBJ whole genome shotgun (WGS) entry which is preliminary data.</text>
</comment>